<dbReference type="GO" id="GO:0003700">
    <property type="term" value="F:DNA-binding transcription factor activity"/>
    <property type="evidence" value="ECO:0007669"/>
    <property type="project" value="TreeGrafter"/>
</dbReference>
<dbReference type="OrthoDB" id="9796186at2"/>
<dbReference type="InterPro" id="IPR028082">
    <property type="entry name" value="Peripla_BP_I"/>
</dbReference>
<evidence type="ECO:0000256" key="1">
    <source>
        <dbReference type="ARBA" id="ARBA00022491"/>
    </source>
</evidence>
<keyword evidence="2" id="KW-0805">Transcription regulation</keyword>
<dbReference type="Gene3D" id="1.10.260.40">
    <property type="entry name" value="lambda repressor-like DNA-binding domains"/>
    <property type="match status" value="1"/>
</dbReference>
<dbReference type="PANTHER" id="PTHR30146:SF95">
    <property type="entry name" value="RIBOSE OPERON REPRESSOR"/>
    <property type="match status" value="1"/>
</dbReference>
<dbReference type="Pfam" id="PF00532">
    <property type="entry name" value="Peripla_BP_1"/>
    <property type="match status" value="1"/>
</dbReference>
<dbReference type="STRING" id="1397694.GCA_000702585_00787"/>
<evidence type="ECO:0000259" key="5">
    <source>
        <dbReference type="PROSITE" id="PS50932"/>
    </source>
</evidence>
<dbReference type="PANTHER" id="PTHR30146">
    <property type="entry name" value="LACI-RELATED TRANSCRIPTIONAL REPRESSOR"/>
    <property type="match status" value="1"/>
</dbReference>
<dbReference type="PRINTS" id="PR00036">
    <property type="entry name" value="HTHLACI"/>
</dbReference>
<dbReference type="InterPro" id="IPR010982">
    <property type="entry name" value="Lambda_DNA-bd_dom_sf"/>
</dbReference>
<dbReference type="InterPro" id="IPR001761">
    <property type="entry name" value="Peripla_BP/Lac1_sug-bd_dom"/>
</dbReference>
<organism evidence="6 7">
    <name type="scientific">Exiguobacterium aurantiacum</name>
    <dbReference type="NCBI Taxonomy" id="33987"/>
    <lineage>
        <taxon>Bacteria</taxon>
        <taxon>Bacillati</taxon>
        <taxon>Bacillota</taxon>
        <taxon>Bacilli</taxon>
        <taxon>Bacillales</taxon>
        <taxon>Bacillales Family XII. Incertae Sedis</taxon>
        <taxon>Exiguobacterium</taxon>
    </lineage>
</organism>
<evidence type="ECO:0000256" key="2">
    <source>
        <dbReference type="ARBA" id="ARBA00023015"/>
    </source>
</evidence>
<dbReference type="SMART" id="SM00354">
    <property type="entry name" value="HTH_LACI"/>
    <property type="match status" value="1"/>
</dbReference>
<evidence type="ECO:0000256" key="4">
    <source>
        <dbReference type="ARBA" id="ARBA00023163"/>
    </source>
</evidence>
<keyword evidence="1" id="KW-0678">Repressor</keyword>
<evidence type="ECO:0000256" key="3">
    <source>
        <dbReference type="ARBA" id="ARBA00023125"/>
    </source>
</evidence>
<dbReference type="Proteomes" id="UP000254060">
    <property type="component" value="Unassembled WGS sequence"/>
</dbReference>
<dbReference type="PROSITE" id="PS50932">
    <property type="entry name" value="HTH_LACI_2"/>
    <property type="match status" value="1"/>
</dbReference>
<dbReference type="SUPFAM" id="SSF53822">
    <property type="entry name" value="Periplasmic binding protein-like I"/>
    <property type="match status" value="1"/>
</dbReference>
<dbReference type="CDD" id="cd06291">
    <property type="entry name" value="PBP1_Qymf-like"/>
    <property type="match status" value="1"/>
</dbReference>
<keyword evidence="3" id="KW-0238">DNA-binding</keyword>
<dbReference type="CDD" id="cd01392">
    <property type="entry name" value="HTH_LacI"/>
    <property type="match status" value="1"/>
</dbReference>
<dbReference type="GO" id="GO:0000976">
    <property type="term" value="F:transcription cis-regulatory region binding"/>
    <property type="evidence" value="ECO:0007669"/>
    <property type="project" value="TreeGrafter"/>
</dbReference>
<dbReference type="RefSeq" id="WP_029334115.1">
    <property type="nucleotide sequence ID" value="NZ_UGGP01000001.1"/>
</dbReference>
<sequence length="327" mass="35738">MATIKQVAKQANVSVATVSRVMNNNGYVSAEARAAVEQAIADLDYAPNRVARSLFTKTSGLIGLIMPDITNPFFPQLARAIEDVANRHGYQVVLCNTDEQLEKEQSYLIALQTMHADGLIITTNHSDNPNYEKLDLPMVALDRIVKSGIDAVISDGYEGGRLAAEALIASGATRLAHIGGPEQLQTVKRRTDGFVDVAGDQIVGMTRSSFAFKDALVAAQHLFDEHWPFDGVFAANDVIAAAVLQEAVRRNVRVPVELQVIGYDGIELGEMTSPPLTTISQPIYEMGRLATERLLDLIEKKDTAPKEILLPVTLTERQTTKRKGQDR</sequence>
<protein>
    <submittedName>
        <fullName evidence="6">Degradation activator</fullName>
    </submittedName>
</protein>
<accession>A0A377FQ30</accession>
<reference evidence="6 7" key="1">
    <citation type="submission" date="2018-06" db="EMBL/GenBank/DDBJ databases">
        <authorList>
            <consortium name="Pathogen Informatics"/>
            <person name="Doyle S."/>
        </authorList>
    </citation>
    <scope>NUCLEOTIDE SEQUENCE [LARGE SCALE GENOMIC DNA]</scope>
    <source>
        <strain evidence="6 7">NCTC13163</strain>
    </source>
</reference>
<dbReference type="SUPFAM" id="SSF47413">
    <property type="entry name" value="lambda repressor-like DNA-binding domains"/>
    <property type="match status" value="1"/>
</dbReference>
<dbReference type="InterPro" id="IPR000843">
    <property type="entry name" value="HTH_LacI"/>
</dbReference>
<evidence type="ECO:0000313" key="6">
    <source>
        <dbReference type="EMBL" id="STO06927.1"/>
    </source>
</evidence>
<gene>
    <name evidence="6" type="primary">degA</name>
    <name evidence="6" type="ORF">NCTC13163_00268</name>
</gene>
<evidence type="ECO:0000313" key="7">
    <source>
        <dbReference type="Proteomes" id="UP000254060"/>
    </source>
</evidence>
<dbReference type="AlphaFoldDB" id="A0A377FQ30"/>
<keyword evidence="4" id="KW-0804">Transcription</keyword>
<dbReference type="Gene3D" id="3.40.50.2300">
    <property type="match status" value="2"/>
</dbReference>
<dbReference type="EMBL" id="UGGP01000001">
    <property type="protein sequence ID" value="STO06927.1"/>
    <property type="molecule type" value="Genomic_DNA"/>
</dbReference>
<dbReference type="Pfam" id="PF00356">
    <property type="entry name" value="LacI"/>
    <property type="match status" value="1"/>
</dbReference>
<feature type="domain" description="HTH lacI-type" evidence="5">
    <location>
        <begin position="2"/>
        <end position="56"/>
    </location>
</feature>
<proteinExistence type="predicted"/>
<name>A0A377FQ30_9BACL</name>